<dbReference type="SUPFAM" id="SSF55729">
    <property type="entry name" value="Acyl-CoA N-acyltransferases (Nat)"/>
    <property type="match status" value="1"/>
</dbReference>
<accession>A0A165ET83</accession>
<dbReference type="OrthoDB" id="3794209at2759"/>
<gene>
    <name evidence="2" type="ORF">EXIGLDRAFT_723464</name>
</gene>
<organism evidence="2 3">
    <name type="scientific">Exidia glandulosa HHB12029</name>
    <dbReference type="NCBI Taxonomy" id="1314781"/>
    <lineage>
        <taxon>Eukaryota</taxon>
        <taxon>Fungi</taxon>
        <taxon>Dikarya</taxon>
        <taxon>Basidiomycota</taxon>
        <taxon>Agaricomycotina</taxon>
        <taxon>Agaricomycetes</taxon>
        <taxon>Auriculariales</taxon>
        <taxon>Exidiaceae</taxon>
        <taxon>Exidia</taxon>
    </lineage>
</organism>
<feature type="region of interest" description="Disordered" evidence="1">
    <location>
        <begin position="98"/>
        <end position="119"/>
    </location>
</feature>
<sequence length="219" mass="24093">MPTPPTPLVNGQPTTLHTLTHSELAHSPLLEPLCNLINAAFQSTHGAPYVPSTFVRFHNTTHMLAEIKTTSTVYVLTQTQGAGERILGSITDEPYDDPSNAHDEHCAEPASADFHPDVPLDEGEGVDRRVLRLLVTDPTIHRQGIGSFLVDVLDAGMVRRAKEKHATHLLCVLTTLKEVNGAYYERRGWKLVNARLMPAGYLDSSVPMTIATMVKRVEL</sequence>
<evidence type="ECO:0008006" key="4">
    <source>
        <dbReference type="Google" id="ProtNLM"/>
    </source>
</evidence>
<name>A0A165ET83_EXIGL</name>
<dbReference type="InterPro" id="IPR016181">
    <property type="entry name" value="Acyl_CoA_acyltransferase"/>
</dbReference>
<proteinExistence type="predicted"/>
<dbReference type="EMBL" id="KV426119">
    <property type="protein sequence ID" value="KZV87627.1"/>
    <property type="molecule type" value="Genomic_DNA"/>
</dbReference>
<evidence type="ECO:0000256" key="1">
    <source>
        <dbReference type="SAM" id="MobiDB-lite"/>
    </source>
</evidence>
<dbReference type="InParanoid" id="A0A165ET83"/>
<evidence type="ECO:0000313" key="3">
    <source>
        <dbReference type="Proteomes" id="UP000077266"/>
    </source>
</evidence>
<dbReference type="AlphaFoldDB" id="A0A165ET83"/>
<dbReference type="Gene3D" id="3.40.630.30">
    <property type="match status" value="1"/>
</dbReference>
<protein>
    <recommendedName>
        <fullName evidence="4">N-acetyltransferase domain-containing protein</fullName>
    </recommendedName>
</protein>
<reference evidence="2 3" key="1">
    <citation type="journal article" date="2016" name="Mol. Biol. Evol.">
        <title>Comparative Genomics of Early-Diverging Mushroom-Forming Fungi Provides Insights into the Origins of Lignocellulose Decay Capabilities.</title>
        <authorList>
            <person name="Nagy L.G."/>
            <person name="Riley R."/>
            <person name="Tritt A."/>
            <person name="Adam C."/>
            <person name="Daum C."/>
            <person name="Floudas D."/>
            <person name="Sun H."/>
            <person name="Yadav J.S."/>
            <person name="Pangilinan J."/>
            <person name="Larsson K.H."/>
            <person name="Matsuura K."/>
            <person name="Barry K."/>
            <person name="Labutti K."/>
            <person name="Kuo R."/>
            <person name="Ohm R.A."/>
            <person name="Bhattacharya S.S."/>
            <person name="Shirouzu T."/>
            <person name="Yoshinaga Y."/>
            <person name="Martin F.M."/>
            <person name="Grigoriev I.V."/>
            <person name="Hibbett D.S."/>
        </authorList>
    </citation>
    <scope>NUCLEOTIDE SEQUENCE [LARGE SCALE GENOMIC DNA]</scope>
    <source>
        <strain evidence="2 3">HHB12029</strain>
    </source>
</reference>
<evidence type="ECO:0000313" key="2">
    <source>
        <dbReference type="EMBL" id="KZV87627.1"/>
    </source>
</evidence>
<dbReference type="Proteomes" id="UP000077266">
    <property type="component" value="Unassembled WGS sequence"/>
</dbReference>
<keyword evidence="3" id="KW-1185">Reference proteome</keyword>